<keyword evidence="4 5" id="KW-0143">Chaperone</keyword>
<keyword evidence="3 5" id="KW-0067">ATP-binding</keyword>
<evidence type="ECO:0000313" key="8">
    <source>
        <dbReference type="Proteomes" id="UP000008021"/>
    </source>
</evidence>
<dbReference type="InterPro" id="IPR027413">
    <property type="entry name" value="GROEL-like_equatorial_sf"/>
</dbReference>
<dbReference type="HOGENOM" id="CLU_1878736_0_0_1"/>
<evidence type="ECO:0000256" key="5">
    <source>
        <dbReference type="RuleBase" id="RU004187"/>
    </source>
</evidence>
<dbReference type="PANTHER" id="PTHR11353">
    <property type="entry name" value="CHAPERONIN"/>
    <property type="match status" value="1"/>
</dbReference>
<evidence type="ECO:0000256" key="3">
    <source>
        <dbReference type="ARBA" id="ARBA00022840"/>
    </source>
</evidence>
<dbReference type="EnsemblPlants" id="OMERI05G22570.1">
    <property type="protein sequence ID" value="OMERI05G22570.1"/>
    <property type="gene ID" value="OMERI05G22570"/>
</dbReference>
<reference evidence="7" key="1">
    <citation type="submission" date="2015-04" db="UniProtKB">
        <authorList>
            <consortium name="EnsemblPlants"/>
        </authorList>
    </citation>
    <scope>IDENTIFICATION</scope>
</reference>
<dbReference type="GO" id="GO:0016887">
    <property type="term" value="F:ATP hydrolysis activity"/>
    <property type="evidence" value="ECO:0007669"/>
    <property type="project" value="InterPro"/>
</dbReference>
<evidence type="ECO:0008006" key="9">
    <source>
        <dbReference type="Google" id="ProtNLM"/>
    </source>
</evidence>
<dbReference type="InterPro" id="IPR002423">
    <property type="entry name" value="Cpn60/GroEL/TCP-1"/>
</dbReference>
<dbReference type="PROSITE" id="PS00751">
    <property type="entry name" value="TCP1_2"/>
    <property type="match status" value="1"/>
</dbReference>
<reference evidence="7" key="2">
    <citation type="submission" date="2018-05" db="EMBL/GenBank/DDBJ databases">
        <title>OmerRS3 (Oryza meridionalis Reference Sequence Version 3).</title>
        <authorList>
            <person name="Zhang J."/>
            <person name="Kudrna D."/>
            <person name="Lee S."/>
            <person name="Talag J."/>
            <person name="Welchert J."/>
            <person name="Wing R.A."/>
        </authorList>
    </citation>
    <scope>NUCLEOTIDE SEQUENCE [LARGE SCALE GENOMIC DNA]</scope>
    <source>
        <strain evidence="7">cv. OR44</strain>
    </source>
</reference>
<dbReference type="Gramene" id="OMERI05G22570.1">
    <property type="protein sequence ID" value="OMERI05G22570.1"/>
    <property type="gene ID" value="OMERI05G22570"/>
</dbReference>
<dbReference type="InterPro" id="IPR017998">
    <property type="entry name" value="Chaperone_TCP-1"/>
</dbReference>
<evidence type="ECO:0000256" key="6">
    <source>
        <dbReference type="SAM" id="MobiDB-lite"/>
    </source>
</evidence>
<dbReference type="GO" id="GO:0005524">
    <property type="term" value="F:ATP binding"/>
    <property type="evidence" value="ECO:0007669"/>
    <property type="project" value="UniProtKB-KW"/>
</dbReference>
<proteinExistence type="inferred from homology"/>
<dbReference type="PROSITE" id="PS00750">
    <property type="entry name" value="TCP1_1"/>
    <property type="match status" value="1"/>
</dbReference>
<evidence type="ECO:0000256" key="4">
    <source>
        <dbReference type="ARBA" id="ARBA00023186"/>
    </source>
</evidence>
<dbReference type="InterPro" id="IPR002194">
    <property type="entry name" value="Chaperonin_TCP-1_CS"/>
</dbReference>
<feature type="region of interest" description="Disordered" evidence="6">
    <location>
        <begin position="1"/>
        <end position="40"/>
    </location>
</feature>
<protein>
    <recommendedName>
        <fullName evidence="9">T-complex protein 1 subunit beta</fullName>
    </recommendedName>
</protein>
<dbReference type="AlphaFoldDB" id="A0A0E0DUN3"/>
<accession>A0A0E0DUN3</accession>
<dbReference type="GO" id="GO:0140662">
    <property type="term" value="F:ATP-dependent protein folding chaperone"/>
    <property type="evidence" value="ECO:0007669"/>
    <property type="project" value="InterPro"/>
</dbReference>
<organism evidence="7">
    <name type="scientific">Oryza meridionalis</name>
    <dbReference type="NCBI Taxonomy" id="40149"/>
    <lineage>
        <taxon>Eukaryota</taxon>
        <taxon>Viridiplantae</taxon>
        <taxon>Streptophyta</taxon>
        <taxon>Embryophyta</taxon>
        <taxon>Tracheophyta</taxon>
        <taxon>Spermatophyta</taxon>
        <taxon>Magnoliopsida</taxon>
        <taxon>Liliopsida</taxon>
        <taxon>Poales</taxon>
        <taxon>Poaceae</taxon>
        <taxon>BOP clade</taxon>
        <taxon>Oryzoideae</taxon>
        <taxon>Oryzeae</taxon>
        <taxon>Oryzinae</taxon>
        <taxon>Oryza</taxon>
    </lineage>
</organism>
<dbReference type="GO" id="GO:0051082">
    <property type="term" value="F:unfolded protein binding"/>
    <property type="evidence" value="ECO:0007669"/>
    <property type="project" value="InterPro"/>
</dbReference>
<keyword evidence="8" id="KW-1185">Reference proteome</keyword>
<evidence type="ECO:0000313" key="7">
    <source>
        <dbReference type="EnsemblPlants" id="OMERI05G22570.1"/>
    </source>
</evidence>
<dbReference type="PRINTS" id="PR00304">
    <property type="entry name" value="TCOMPLEXTCP1"/>
</dbReference>
<dbReference type="Proteomes" id="UP000008021">
    <property type="component" value="Chromosome 5"/>
</dbReference>
<evidence type="ECO:0000256" key="2">
    <source>
        <dbReference type="ARBA" id="ARBA00022741"/>
    </source>
</evidence>
<feature type="compositionally biased region" description="Basic residues" evidence="6">
    <location>
        <begin position="31"/>
        <end position="40"/>
    </location>
</feature>
<sequence length="136" mass="15137">MIRGSQRQRAEPESKVKPHAPHLSLTLSISHSRRRRRRRRRHCRLPKLLLLADEMVDRLLKDDATEEKGERARMASFVGGMAVSDLVKTTLGPKGMDKILQSTGRGRSVTVTNDGATILKSLHIDNPAAKVLVGIL</sequence>
<dbReference type="SUPFAM" id="SSF48592">
    <property type="entry name" value="GroEL equatorial domain-like"/>
    <property type="match status" value="1"/>
</dbReference>
<comment type="similarity">
    <text evidence="1 5">Belongs to the TCP-1 chaperonin family.</text>
</comment>
<name>A0A0E0DUN3_9ORYZ</name>
<evidence type="ECO:0000256" key="1">
    <source>
        <dbReference type="ARBA" id="ARBA00008020"/>
    </source>
</evidence>
<dbReference type="Pfam" id="PF00118">
    <property type="entry name" value="Cpn60_TCP1"/>
    <property type="match status" value="1"/>
</dbReference>
<dbReference type="Gene3D" id="1.10.560.10">
    <property type="entry name" value="GroEL-like equatorial domain"/>
    <property type="match status" value="1"/>
</dbReference>
<keyword evidence="2 5" id="KW-0547">Nucleotide-binding</keyword>